<proteinExistence type="predicted"/>
<name>A0A0G0DHH1_9BACT</name>
<dbReference type="SUPFAM" id="SSF55831">
    <property type="entry name" value="Thymidylate synthase/dCMP hydroxymethylase"/>
    <property type="match status" value="1"/>
</dbReference>
<organism evidence="1 2">
    <name type="scientific">Berkelbacteria bacterium GW2011_GWA2_35_9</name>
    <dbReference type="NCBI Taxonomy" id="1618333"/>
    <lineage>
        <taxon>Bacteria</taxon>
        <taxon>Candidatus Berkelbacteria</taxon>
    </lineage>
</organism>
<evidence type="ECO:0008006" key="3">
    <source>
        <dbReference type="Google" id="ProtNLM"/>
    </source>
</evidence>
<evidence type="ECO:0000313" key="1">
    <source>
        <dbReference type="EMBL" id="KKP88191.1"/>
    </source>
</evidence>
<dbReference type="Gene3D" id="3.30.572.10">
    <property type="entry name" value="Thymidylate synthase/dCMP hydroxymethylase domain"/>
    <property type="match status" value="1"/>
</dbReference>
<reference evidence="1 2" key="1">
    <citation type="journal article" date="2015" name="Nature">
        <title>rRNA introns, odd ribosomes, and small enigmatic genomes across a large radiation of phyla.</title>
        <authorList>
            <person name="Brown C.T."/>
            <person name="Hug L.A."/>
            <person name="Thomas B.C."/>
            <person name="Sharon I."/>
            <person name="Castelle C.J."/>
            <person name="Singh A."/>
            <person name="Wilkins M.J."/>
            <person name="Williams K.H."/>
            <person name="Banfield J.F."/>
        </authorList>
    </citation>
    <scope>NUCLEOTIDE SEQUENCE [LARGE SCALE GENOMIC DNA]</scope>
</reference>
<dbReference type="AlphaFoldDB" id="A0A0G0DHH1"/>
<comment type="caution">
    <text evidence="1">The sequence shown here is derived from an EMBL/GenBank/DDBJ whole genome shotgun (WGS) entry which is preliminary data.</text>
</comment>
<dbReference type="Proteomes" id="UP000034316">
    <property type="component" value="Unassembled WGS sequence"/>
</dbReference>
<gene>
    <name evidence="1" type="ORF">UR93_C0020G0004</name>
</gene>
<sequence length="337" mass="39795">MKISEMTADEIRNYCYALKEENDNYIWSNRISTRTFPDAWDAIFEEIYLCGTRIETPKHQDGITILGWDADINVCVLEPSAEPWFHKLSITDTPLECESYRLEVIYGIHDEWIGHGWDYTYHERLRKHKSFDGKTIDWVTLNLERIVDDYKKKGRMSGRDYAGFTGYPTDNELDDKPCLQHIQWRITESNSQFYLHQFVYFRSRDFFKAWHENAYALSDLQRLMAKWLSERLEIEINVGSYYDHSSSLHIYGLYENENELITNAKNRVEKSLAGESDLTFTTEQFMGSENDIKQYRRIIATRLDAMAKGHGTKLPEVKLTELGYDLDTFPYPAEWDE</sequence>
<accession>A0A0G0DHH1</accession>
<dbReference type="InterPro" id="IPR036926">
    <property type="entry name" value="Thymidate_synth/dCMP_Mease_sf"/>
</dbReference>
<protein>
    <recommendedName>
        <fullName evidence="3">Thymidylate synthase/dCMP hydroxymethylase domain-containing protein</fullName>
    </recommendedName>
</protein>
<dbReference type="STRING" id="1618333.UR93_C0020G0004"/>
<dbReference type="EMBL" id="LBRB01000020">
    <property type="protein sequence ID" value="KKP88191.1"/>
    <property type="molecule type" value="Genomic_DNA"/>
</dbReference>
<evidence type="ECO:0000313" key="2">
    <source>
        <dbReference type="Proteomes" id="UP000034316"/>
    </source>
</evidence>